<accession>A0ACB9LSK7</accession>
<reference evidence="1 2" key="1">
    <citation type="journal article" date="2022" name="DNA Res.">
        <title>Chromosomal-level genome assembly of the orchid tree Bauhinia variegata (Leguminosae; Cercidoideae) supports the allotetraploid origin hypothesis of Bauhinia.</title>
        <authorList>
            <person name="Zhong Y."/>
            <person name="Chen Y."/>
            <person name="Zheng D."/>
            <person name="Pang J."/>
            <person name="Liu Y."/>
            <person name="Luo S."/>
            <person name="Meng S."/>
            <person name="Qian L."/>
            <person name="Wei D."/>
            <person name="Dai S."/>
            <person name="Zhou R."/>
        </authorList>
    </citation>
    <scope>NUCLEOTIDE SEQUENCE [LARGE SCALE GENOMIC DNA]</scope>
    <source>
        <strain evidence="1">BV-YZ2020</strain>
    </source>
</reference>
<evidence type="ECO:0000313" key="2">
    <source>
        <dbReference type="Proteomes" id="UP000828941"/>
    </source>
</evidence>
<evidence type="ECO:0000313" key="1">
    <source>
        <dbReference type="EMBL" id="KAI4314417.1"/>
    </source>
</evidence>
<organism evidence="1 2">
    <name type="scientific">Bauhinia variegata</name>
    <name type="common">Purple orchid tree</name>
    <name type="synonym">Phanera variegata</name>
    <dbReference type="NCBI Taxonomy" id="167791"/>
    <lineage>
        <taxon>Eukaryota</taxon>
        <taxon>Viridiplantae</taxon>
        <taxon>Streptophyta</taxon>
        <taxon>Embryophyta</taxon>
        <taxon>Tracheophyta</taxon>
        <taxon>Spermatophyta</taxon>
        <taxon>Magnoliopsida</taxon>
        <taxon>eudicotyledons</taxon>
        <taxon>Gunneridae</taxon>
        <taxon>Pentapetalae</taxon>
        <taxon>rosids</taxon>
        <taxon>fabids</taxon>
        <taxon>Fabales</taxon>
        <taxon>Fabaceae</taxon>
        <taxon>Cercidoideae</taxon>
        <taxon>Cercideae</taxon>
        <taxon>Bauhiniinae</taxon>
        <taxon>Bauhinia</taxon>
    </lineage>
</organism>
<sequence length="950" mass="110784">MDKVYEELDEAKAEIEKLKAELRGKTDSLENLKKSHNAQVNRIQEAQLKNEKLDQELLQKADELIEAKQMYEDLKGNFNGKESIIKRLTSANDKLRADCDEKFRRLEDERRGLVMALEEANEKVENQEQQIHGYRREIESLKGYLSVSKKKSSEVEKDSKASREMRERDDMFQRLEEENRKLEDQLKWKKEQFKHLEEAHQKLRDQFRSSKKEWESEKSTLLDEISTLETKLDSQIRVSEDLQYQLKMCNQALAHEESRRKRLEVQISEFKVQFDNVSSEYEDARLQLDRLNTQRDNDIGDLRYSLKTKEAYYKELKYKLGKLEEENKELRISLKELQEAHIQEAGASFSQSKLRTKLRNLEQVHRECATTLKAKEAELNFQLENLTRDLNGCQCELENKTAVLEELKKELESSHALAIQLKLLNEEMSVMLLVLKHGISEAQMKFANDGDEMDLIDKEREEKLTELMNQLEMKNAALISAQKDINEEREKAACLMKKVESLNFTLEQQESLQNELDRYKEMLEESTKCQLHLEKKVLQVESTSEEKLKEVSDTLERANTELYERIYEGSEMEFELQIWKSIVERLKSDIEENHAMRKALETSLIAQVDFGVGLKQEKDSLISELEEKERRIDDLQQQVVLLEQELIKERKTEAYISASGEIAVSSETDKLRFLQIIEEKDKILEELQKEVVWLEQESFRREFESAVIAKGSTESAYEREKENLIQLINGKALRTDELIQQAASLEQQFTDSLVSMSSKLAEKQAEINLVREACDKITAAEILAVLEMEEKKLMIVELEDEIRDIRQKLKLQEESWSQSEQLALEIEADMEAKQLKLQELTDQMETKLRNSDALLHKLKMENRKLLENVTKLTLERENLLGFVQGLGDKICQFSTADAQLVDMLRSMVQPSDNDSPGINLKENQKLLSPTGRSKLEASSEIRSPFKELNA</sequence>
<dbReference type="EMBL" id="CM039436">
    <property type="protein sequence ID" value="KAI4314417.1"/>
    <property type="molecule type" value="Genomic_DNA"/>
</dbReference>
<keyword evidence="2" id="KW-1185">Reference proteome</keyword>
<name>A0ACB9LSK7_BAUVA</name>
<proteinExistence type="predicted"/>
<comment type="caution">
    <text evidence="1">The sequence shown here is derived from an EMBL/GenBank/DDBJ whole genome shotgun (WGS) entry which is preliminary data.</text>
</comment>
<gene>
    <name evidence="1" type="ORF">L6164_027329</name>
</gene>
<dbReference type="Proteomes" id="UP000828941">
    <property type="component" value="Chromosome 11"/>
</dbReference>
<protein>
    <submittedName>
        <fullName evidence="1">Uncharacterized protein</fullName>
    </submittedName>
</protein>